<reference evidence="2" key="1">
    <citation type="submission" date="2023-07" db="EMBL/GenBank/DDBJ databases">
        <title>30 novel species of actinomycetes from the DSMZ collection.</title>
        <authorList>
            <person name="Nouioui I."/>
        </authorList>
    </citation>
    <scope>NUCLEOTIDE SEQUENCE [LARGE SCALE GENOMIC DNA]</scope>
    <source>
        <strain evidence="2">DSM 41770</strain>
    </source>
</reference>
<organism evidence="1 2">
    <name type="scientific">Streptomyces salyersiae</name>
    <dbReference type="NCBI Taxonomy" id="3075530"/>
    <lineage>
        <taxon>Bacteria</taxon>
        <taxon>Bacillati</taxon>
        <taxon>Actinomycetota</taxon>
        <taxon>Actinomycetes</taxon>
        <taxon>Kitasatosporales</taxon>
        <taxon>Streptomycetaceae</taxon>
        <taxon>Streptomyces</taxon>
    </lineage>
</organism>
<evidence type="ECO:0000313" key="1">
    <source>
        <dbReference type="EMBL" id="MDT0432117.1"/>
    </source>
</evidence>
<accession>A0ABU2RTF2</accession>
<sequence>MDIVAIQELLGHEWVATTMGHIHVHNSHIEDSWERAADRSAARLGGVRP</sequence>
<dbReference type="EMBL" id="JAVREX010000019">
    <property type="protein sequence ID" value="MDT0432117.1"/>
    <property type="molecule type" value="Genomic_DNA"/>
</dbReference>
<proteinExistence type="predicted"/>
<dbReference type="Proteomes" id="UP001183777">
    <property type="component" value="Unassembled WGS sequence"/>
</dbReference>
<dbReference type="InterPro" id="IPR011010">
    <property type="entry name" value="DNA_brk_join_enz"/>
</dbReference>
<name>A0ABU2RTF2_9ACTN</name>
<dbReference type="SUPFAM" id="SSF56349">
    <property type="entry name" value="DNA breaking-rejoining enzymes"/>
    <property type="match status" value="1"/>
</dbReference>
<protein>
    <recommendedName>
        <fullName evidence="3">Integrase</fullName>
    </recommendedName>
</protein>
<evidence type="ECO:0008006" key="3">
    <source>
        <dbReference type="Google" id="ProtNLM"/>
    </source>
</evidence>
<gene>
    <name evidence="1" type="ORF">RM649_31355</name>
</gene>
<keyword evidence="2" id="KW-1185">Reference proteome</keyword>
<dbReference type="RefSeq" id="WP_311660955.1">
    <property type="nucleotide sequence ID" value="NZ_JAVREX010000019.1"/>
</dbReference>
<comment type="caution">
    <text evidence="1">The sequence shown here is derived from an EMBL/GenBank/DDBJ whole genome shotgun (WGS) entry which is preliminary data.</text>
</comment>
<evidence type="ECO:0000313" key="2">
    <source>
        <dbReference type="Proteomes" id="UP001183777"/>
    </source>
</evidence>